<organism evidence="2 3">
    <name type="scientific">Alteribacillus bidgolensis</name>
    <dbReference type="NCBI Taxonomy" id="930129"/>
    <lineage>
        <taxon>Bacteria</taxon>
        <taxon>Bacillati</taxon>
        <taxon>Bacillota</taxon>
        <taxon>Bacilli</taxon>
        <taxon>Bacillales</taxon>
        <taxon>Bacillaceae</taxon>
        <taxon>Alteribacillus</taxon>
    </lineage>
</organism>
<feature type="chain" id="PRO_5039448839" evidence="1">
    <location>
        <begin position="21"/>
        <end position="81"/>
    </location>
</feature>
<dbReference type="AlphaFoldDB" id="A0A1G8S6E7"/>
<dbReference type="OrthoDB" id="2927846at2"/>
<dbReference type="Proteomes" id="UP000199017">
    <property type="component" value="Unassembled WGS sequence"/>
</dbReference>
<protein>
    <submittedName>
        <fullName evidence="2">Uncharacterized protein</fullName>
    </submittedName>
</protein>
<evidence type="ECO:0000256" key="1">
    <source>
        <dbReference type="SAM" id="SignalP"/>
    </source>
</evidence>
<proteinExistence type="predicted"/>
<dbReference type="RefSeq" id="WP_091588487.1">
    <property type="nucleotide sequence ID" value="NZ_FNDU01000043.1"/>
</dbReference>
<keyword evidence="1" id="KW-0732">Signal</keyword>
<sequence>MKNKKLLMIPSFAIAAALVAGPINIGDAHEEDGNSGGMMNGMMNGEGMSQMMEAMNSPEGQEMMNACQNFMNAQGEEETTE</sequence>
<reference evidence="2 3" key="1">
    <citation type="submission" date="2016-10" db="EMBL/GenBank/DDBJ databases">
        <authorList>
            <person name="de Groot N.N."/>
        </authorList>
    </citation>
    <scope>NUCLEOTIDE SEQUENCE [LARGE SCALE GENOMIC DNA]</scope>
    <source>
        <strain evidence="3">P4B,CCM 7963,CECT 7998,DSM 25260,IBRC-M 10614,KCTC 13821</strain>
    </source>
</reference>
<dbReference type="STRING" id="930129.SAMN05216352_1434"/>
<name>A0A1G8S6E7_9BACI</name>
<evidence type="ECO:0000313" key="3">
    <source>
        <dbReference type="Proteomes" id="UP000199017"/>
    </source>
</evidence>
<dbReference type="EMBL" id="FNDU01000043">
    <property type="protein sequence ID" value="SDJ24799.1"/>
    <property type="molecule type" value="Genomic_DNA"/>
</dbReference>
<keyword evidence="3" id="KW-1185">Reference proteome</keyword>
<evidence type="ECO:0000313" key="2">
    <source>
        <dbReference type="EMBL" id="SDJ24799.1"/>
    </source>
</evidence>
<gene>
    <name evidence="2" type="ORF">SAMN05216352_1434</name>
</gene>
<accession>A0A1G8S6E7</accession>
<feature type="signal peptide" evidence="1">
    <location>
        <begin position="1"/>
        <end position="20"/>
    </location>
</feature>